<feature type="compositionally biased region" description="Acidic residues" evidence="1">
    <location>
        <begin position="1"/>
        <end position="16"/>
    </location>
</feature>
<dbReference type="Proteomes" id="UP000824540">
    <property type="component" value="Unassembled WGS sequence"/>
</dbReference>
<feature type="compositionally biased region" description="Low complexity" evidence="1">
    <location>
        <begin position="38"/>
        <end position="72"/>
    </location>
</feature>
<evidence type="ECO:0000313" key="2">
    <source>
        <dbReference type="EMBL" id="KAG9334699.1"/>
    </source>
</evidence>
<organism evidence="2 3">
    <name type="scientific">Albula glossodonta</name>
    <name type="common">roundjaw bonefish</name>
    <dbReference type="NCBI Taxonomy" id="121402"/>
    <lineage>
        <taxon>Eukaryota</taxon>
        <taxon>Metazoa</taxon>
        <taxon>Chordata</taxon>
        <taxon>Craniata</taxon>
        <taxon>Vertebrata</taxon>
        <taxon>Euteleostomi</taxon>
        <taxon>Actinopterygii</taxon>
        <taxon>Neopterygii</taxon>
        <taxon>Teleostei</taxon>
        <taxon>Albuliformes</taxon>
        <taxon>Albulidae</taxon>
        <taxon>Albula</taxon>
    </lineage>
</organism>
<proteinExistence type="predicted"/>
<name>A0A8T2N2K6_9TELE</name>
<dbReference type="AlphaFoldDB" id="A0A8T2N2K6"/>
<feature type="region of interest" description="Disordered" evidence="1">
    <location>
        <begin position="1"/>
        <end position="91"/>
    </location>
</feature>
<reference evidence="2" key="1">
    <citation type="thesis" date="2021" institute="BYU ScholarsArchive" country="Provo, UT, USA">
        <title>Applications of and Algorithms for Genome Assembly and Genomic Analyses with an Emphasis on Marine Teleosts.</title>
        <authorList>
            <person name="Pickett B.D."/>
        </authorList>
    </citation>
    <scope>NUCLEOTIDE SEQUENCE</scope>
    <source>
        <strain evidence="2">HI-2016</strain>
    </source>
</reference>
<evidence type="ECO:0000256" key="1">
    <source>
        <dbReference type="SAM" id="MobiDB-lite"/>
    </source>
</evidence>
<comment type="caution">
    <text evidence="2">The sequence shown here is derived from an EMBL/GenBank/DDBJ whole genome shotgun (WGS) entry which is preliminary data.</text>
</comment>
<sequence>MSDSDLFMECEEEDLEPWQQIDDKVQEEEVALEEKTKASTGKASTSSHSKGPKVTGLTDGTVATTTPTSTPATAPPAPTPPPPPPVLTPVMLPSLAPQQQLILAQGPASLGSVPHLLHHMPVVSTGQTGGVAGQPVIFTTQDPTQTQTPVRPLTPDSLGLVGERVLLHARVMGYEITAQDQSSLIEGESQQRLLVECERDAL</sequence>
<dbReference type="EMBL" id="JAFBMS010000141">
    <property type="protein sequence ID" value="KAG9334699.1"/>
    <property type="molecule type" value="Genomic_DNA"/>
</dbReference>
<protein>
    <submittedName>
        <fullName evidence="2">Uncharacterized protein</fullName>
    </submittedName>
</protein>
<evidence type="ECO:0000313" key="3">
    <source>
        <dbReference type="Proteomes" id="UP000824540"/>
    </source>
</evidence>
<feature type="compositionally biased region" description="Pro residues" evidence="1">
    <location>
        <begin position="73"/>
        <end position="87"/>
    </location>
</feature>
<keyword evidence="3" id="KW-1185">Reference proteome</keyword>
<gene>
    <name evidence="2" type="ORF">JZ751_007234</name>
</gene>
<accession>A0A8T2N2K6</accession>